<dbReference type="RefSeq" id="WP_345098929.1">
    <property type="nucleotide sequence ID" value="NZ_BAABGS010000020.1"/>
</dbReference>
<dbReference type="Proteomes" id="UP001597373">
    <property type="component" value="Unassembled WGS sequence"/>
</dbReference>
<evidence type="ECO:0000256" key="2">
    <source>
        <dbReference type="SAM" id="Phobius"/>
    </source>
</evidence>
<gene>
    <name evidence="3" type="ORF">ACFSMZ_07760</name>
</gene>
<feature type="region of interest" description="Disordered" evidence="1">
    <location>
        <begin position="368"/>
        <end position="388"/>
    </location>
</feature>
<feature type="compositionally biased region" description="Low complexity" evidence="1">
    <location>
        <begin position="201"/>
        <end position="222"/>
    </location>
</feature>
<organism evidence="3 4">
    <name type="scientific">Chelativorans composti</name>
    <dbReference type="NCBI Taxonomy" id="768533"/>
    <lineage>
        <taxon>Bacteria</taxon>
        <taxon>Pseudomonadati</taxon>
        <taxon>Pseudomonadota</taxon>
        <taxon>Alphaproteobacteria</taxon>
        <taxon>Hyphomicrobiales</taxon>
        <taxon>Phyllobacteriaceae</taxon>
        <taxon>Chelativorans</taxon>
    </lineage>
</organism>
<proteinExistence type="predicted"/>
<accession>A0ABW5DGM1</accession>
<comment type="caution">
    <text evidence="3">The sequence shown here is derived from an EMBL/GenBank/DDBJ whole genome shotgun (WGS) entry which is preliminary data.</text>
</comment>
<feature type="region of interest" description="Disordered" evidence="1">
    <location>
        <begin position="93"/>
        <end position="282"/>
    </location>
</feature>
<feature type="compositionally biased region" description="Basic and acidic residues" evidence="1">
    <location>
        <begin position="223"/>
        <end position="246"/>
    </location>
</feature>
<evidence type="ECO:0000313" key="4">
    <source>
        <dbReference type="Proteomes" id="UP001597373"/>
    </source>
</evidence>
<evidence type="ECO:0000313" key="3">
    <source>
        <dbReference type="EMBL" id="MFD2259661.1"/>
    </source>
</evidence>
<reference evidence="4" key="1">
    <citation type="journal article" date="2019" name="Int. J. Syst. Evol. Microbiol.">
        <title>The Global Catalogue of Microorganisms (GCM) 10K type strain sequencing project: providing services to taxonomists for standard genome sequencing and annotation.</title>
        <authorList>
            <consortium name="The Broad Institute Genomics Platform"/>
            <consortium name="The Broad Institute Genome Sequencing Center for Infectious Disease"/>
            <person name="Wu L."/>
            <person name="Ma J."/>
        </authorList>
    </citation>
    <scope>NUCLEOTIDE SEQUENCE [LARGE SCALE GENOMIC DNA]</scope>
    <source>
        <strain evidence="4">KCTC 23707</strain>
    </source>
</reference>
<keyword evidence="2" id="KW-0812">Transmembrane</keyword>
<feature type="compositionally biased region" description="Polar residues" evidence="1">
    <location>
        <begin position="343"/>
        <end position="355"/>
    </location>
</feature>
<feature type="transmembrane region" description="Helical" evidence="2">
    <location>
        <begin position="286"/>
        <end position="306"/>
    </location>
</feature>
<keyword evidence="2" id="KW-0472">Membrane</keyword>
<name>A0ABW5DGM1_9HYPH</name>
<protein>
    <recommendedName>
        <fullName evidence="5">CheA signal transduction histidine kinase</fullName>
    </recommendedName>
</protein>
<feature type="compositionally biased region" description="Low complexity" evidence="1">
    <location>
        <begin position="147"/>
        <end position="164"/>
    </location>
</feature>
<evidence type="ECO:0000256" key="1">
    <source>
        <dbReference type="SAM" id="MobiDB-lite"/>
    </source>
</evidence>
<sequence>MADFAAVLRKTIAALKENTPEARAKIYQKARSTIDAKLKAINPPPPAHLIEKQLRMLEDAITAVEAEFAVPVIADKPKDDLDDILKELEALSKSPSTAAWKPSPAIAPTPVVPPYSAADVASDRTVEPEPVQEAEPDTFASSEDESSALAAPAEEEPVAATDEPVSTDSDEAPVAETEQGGPDAPRQVEEASSHGAETDWPEAAAEPAVEAGPFDYPEPAAPEAEHDARAEPEAKRDVDPSGDPDHAAPATEGSLSTGPEHDLFEERPALRELRDRREAKRSLKRPLIAAGILIALAAAGAAGWVYRDDLAQQVASLTGGLSGEEDDTPTDVAEAPAEEPEENTSGAGQNQTVAAQQPVRKLTQRLLPDGTEVDEGPAGGSPSVGEGTSIAASTETAATQPGASDNQPRDEAAVAIGQKAIFYEERTVQEQASASDGTVVWSIQEESPGTGLPPEPVIYAEATIPAKRLSLKMSIRRNIDQSLPASYIAELIFLTPDDFPGGAVGNVASISLKRTEQEAGNRLLGIPAKIADGFFLVALSDNKADMEANNLLLDRMEWIDIPIVYTSGRRALITLEKGAPGGKIFSEALAAWKQATSG</sequence>
<evidence type="ECO:0008006" key="5">
    <source>
        <dbReference type="Google" id="ProtNLM"/>
    </source>
</evidence>
<feature type="compositionally biased region" description="Acidic residues" evidence="1">
    <location>
        <begin position="130"/>
        <end position="146"/>
    </location>
</feature>
<keyword evidence="2" id="KW-1133">Transmembrane helix</keyword>
<feature type="region of interest" description="Disordered" evidence="1">
    <location>
        <begin position="319"/>
        <end position="356"/>
    </location>
</feature>
<feature type="compositionally biased region" description="Basic and acidic residues" evidence="1">
    <location>
        <begin position="259"/>
        <end position="281"/>
    </location>
</feature>
<dbReference type="EMBL" id="JBHUIR010000021">
    <property type="protein sequence ID" value="MFD2259661.1"/>
    <property type="molecule type" value="Genomic_DNA"/>
</dbReference>
<keyword evidence="4" id="KW-1185">Reference proteome</keyword>